<dbReference type="InterPro" id="IPR014718">
    <property type="entry name" value="GH-type_carb-bd"/>
</dbReference>
<evidence type="ECO:0000256" key="5">
    <source>
        <dbReference type="PIRNR" id="PIRNR005096"/>
    </source>
</evidence>
<dbReference type="Gene3D" id="2.70.98.10">
    <property type="match status" value="1"/>
</dbReference>
<evidence type="ECO:0000256" key="2">
    <source>
        <dbReference type="ARBA" id="ARBA00006206"/>
    </source>
</evidence>
<dbReference type="RefSeq" id="WP_366194066.1">
    <property type="nucleotide sequence ID" value="NZ_JBFBVU010000022.1"/>
</dbReference>
<accession>A0ABV3L9I3</accession>
<dbReference type="InterPro" id="IPR011013">
    <property type="entry name" value="Gal_mutarotase_sf_dom"/>
</dbReference>
<dbReference type="PANTHER" id="PTHR10091:SF49">
    <property type="entry name" value="ALDOSE 1-EPIMERASE"/>
    <property type="match status" value="1"/>
</dbReference>
<dbReference type="PIRSF" id="PIRSF005096">
    <property type="entry name" value="GALM"/>
    <property type="match status" value="1"/>
</dbReference>
<evidence type="ECO:0000256" key="3">
    <source>
        <dbReference type="ARBA" id="ARBA00023235"/>
    </source>
</evidence>
<gene>
    <name evidence="6" type="ORF">AB0T83_15140</name>
</gene>
<name>A0ABV3L9I3_9RHOB</name>
<protein>
    <recommendedName>
        <fullName evidence="5">Aldose 1-epimerase</fullName>
        <ecNumber evidence="5">5.1.3.3</ecNumber>
    </recommendedName>
</protein>
<dbReference type="InterPro" id="IPR008183">
    <property type="entry name" value="Aldose_1/G6P_1-epimerase"/>
</dbReference>
<keyword evidence="7" id="KW-1185">Reference proteome</keyword>
<comment type="pathway">
    <text evidence="1 5">Carbohydrate metabolism; hexose metabolism.</text>
</comment>
<dbReference type="EMBL" id="JBFBVU010000022">
    <property type="protein sequence ID" value="MEV8468111.1"/>
    <property type="molecule type" value="Genomic_DNA"/>
</dbReference>
<sequence length="333" mass="36254">MTNHRATSTQPDTAFDAIQVGNGALTARILPYGATLQDLRLEGTPHALVLGHPTARDYVDSTAYFGAVVGRCANRIANGRYDLEGKTCHTPRNFLDRHTLHGGGNSIERMVWQVVSRTETEVSLHLHLPDGHEGFGGNLDLRLTYRILPPAVLSFELTATTDSASLCNIAPHWYFNLDGTGPICDHRLSVVARHYLPVDQELIPTGEIAPVAGTPFDFQTARAVGDVLYDHNFCLSDGPQPCREVARLTGPMSGITLTLSTTEPGLQVYSGAYLDETERSTLNGQPYTPFTGIALEPQGWPDAPNQPGFPSVVLRQGETYRHVSTFAFSRADG</sequence>
<evidence type="ECO:0000256" key="4">
    <source>
        <dbReference type="ARBA" id="ARBA00023277"/>
    </source>
</evidence>
<dbReference type="GO" id="GO:0016853">
    <property type="term" value="F:isomerase activity"/>
    <property type="evidence" value="ECO:0007669"/>
    <property type="project" value="UniProtKB-KW"/>
</dbReference>
<dbReference type="CDD" id="cd09019">
    <property type="entry name" value="galactose_mutarotase_like"/>
    <property type="match status" value="1"/>
</dbReference>
<keyword evidence="3 5" id="KW-0413">Isomerase</keyword>
<dbReference type="InterPro" id="IPR015443">
    <property type="entry name" value="Aldose_1-epimerase"/>
</dbReference>
<keyword evidence="4 5" id="KW-0119">Carbohydrate metabolism</keyword>
<dbReference type="InterPro" id="IPR047215">
    <property type="entry name" value="Galactose_mutarotase-like"/>
</dbReference>
<dbReference type="Pfam" id="PF01263">
    <property type="entry name" value="Aldose_epim"/>
    <property type="match status" value="1"/>
</dbReference>
<dbReference type="SUPFAM" id="SSF74650">
    <property type="entry name" value="Galactose mutarotase-like"/>
    <property type="match status" value="1"/>
</dbReference>
<evidence type="ECO:0000313" key="7">
    <source>
        <dbReference type="Proteomes" id="UP001553161"/>
    </source>
</evidence>
<reference evidence="6 7" key="1">
    <citation type="submission" date="2024-07" db="EMBL/GenBank/DDBJ databases">
        <authorList>
            <person name="Kang M."/>
        </authorList>
    </citation>
    <scope>NUCLEOTIDE SEQUENCE [LARGE SCALE GENOMIC DNA]</scope>
    <source>
        <strain evidence="6 7">DFM31</strain>
    </source>
</reference>
<dbReference type="Proteomes" id="UP001553161">
    <property type="component" value="Unassembled WGS sequence"/>
</dbReference>
<dbReference type="PANTHER" id="PTHR10091">
    <property type="entry name" value="ALDOSE-1-EPIMERASE"/>
    <property type="match status" value="1"/>
</dbReference>
<evidence type="ECO:0000256" key="1">
    <source>
        <dbReference type="ARBA" id="ARBA00005028"/>
    </source>
</evidence>
<proteinExistence type="inferred from homology"/>
<evidence type="ECO:0000313" key="6">
    <source>
        <dbReference type="EMBL" id="MEV8468111.1"/>
    </source>
</evidence>
<dbReference type="EC" id="5.1.3.3" evidence="5"/>
<comment type="catalytic activity">
    <reaction evidence="5">
        <text>alpha-D-glucose = beta-D-glucose</text>
        <dbReference type="Rhea" id="RHEA:10264"/>
        <dbReference type="ChEBI" id="CHEBI:15903"/>
        <dbReference type="ChEBI" id="CHEBI:17925"/>
        <dbReference type="EC" id="5.1.3.3"/>
    </reaction>
</comment>
<comment type="caution">
    <text evidence="6">The sequence shown here is derived from an EMBL/GenBank/DDBJ whole genome shotgun (WGS) entry which is preliminary data.</text>
</comment>
<comment type="similarity">
    <text evidence="2 5">Belongs to the aldose epimerase family.</text>
</comment>
<organism evidence="6 7">
    <name type="scientific">Meridianimarinicoccus marinus</name>
    <dbReference type="NCBI Taxonomy" id="3231483"/>
    <lineage>
        <taxon>Bacteria</taxon>
        <taxon>Pseudomonadati</taxon>
        <taxon>Pseudomonadota</taxon>
        <taxon>Alphaproteobacteria</taxon>
        <taxon>Rhodobacterales</taxon>
        <taxon>Paracoccaceae</taxon>
        <taxon>Meridianimarinicoccus</taxon>
    </lineage>
</organism>